<dbReference type="RefSeq" id="WP_037449540.1">
    <property type="nucleotide sequence ID" value="NZ_JFHR01000012.1"/>
</dbReference>
<dbReference type="PATRIC" id="fig|46429.4.peg.1503"/>
<dbReference type="OrthoDB" id="8708771at2"/>
<organism evidence="2 3">
    <name type="scientific">Sphingobium chlorophenolicum</name>
    <dbReference type="NCBI Taxonomy" id="46429"/>
    <lineage>
        <taxon>Bacteria</taxon>
        <taxon>Pseudomonadati</taxon>
        <taxon>Pseudomonadota</taxon>
        <taxon>Alphaproteobacteria</taxon>
        <taxon>Sphingomonadales</taxon>
        <taxon>Sphingomonadaceae</taxon>
        <taxon>Sphingobium</taxon>
    </lineage>
</organism>
<comment type="caution">
    <text evidence="2">The sequence shown here is derived from an EMBL/GenBank/DDBJ whole genome shotgun (WGS) entry which is preliminary data.</text>
</comment>
<reference evidence="2 3" key="1">
    <citation type="submission" date="2014-02" db="EMBL/GenBank/DDBJ databases">
        <title>Whole genome sequence of Sphingobium chlorophenolicum NBRC 16172.</title>
        <authorList>
            <person name="Gan H.M."/>
            <person name="Gan H.Y."/>
            <person name="Chew T.H."/>
            <person name="Savka M.A."/>
        </authorList>
    </citation>
    <scope>NUCLEOTIDE SEQUENCE [LARGE SCALE GENOMIC DNA]</scope>
    <source>
        <strain evidence="2 3">NBRC 16172</strain>
    </source>
</reference>
<feature type="signal peptide" evidence="1">
    <location>
        <begin position="1"/>
        <end position="23"/>
    </location>
</feature>
<proteinExistence type="predicted"/>
<evidence type="ECO:0008006" key="4">
    <source>
        <dbReference type="Google" id="ProtNLM"/>
    </source>
</evidence>
<keyword evidence="1" id="KW-0732">Signal</keyword>
<dbReference type="EMBL" id="JFHR01000012">
    <property type="protein sequence ID" value="KEQ54249.1"/>
    <property type="molecule type" value="Genomic_DNA"/>
</dbReference>
<evidence type="ECO:0000256" key="1">
    <source>
        <dbReference type="SAM" id="SignalP"/>
    </source>
</evidence>
<feature type="chain" id="PRO_5001763356" description="Polysaccharide deacetylase" evidence="1">
    <location>
        <begin position="24"/>
        <end position="469"/>
    </location>
</feature>
<dbReference type="eggNOG" id="ENOG5032MQY">
    <property type="taxonomic scope" value="Bacteria"/>
</dbReference>
<evidence type="ECO:0000313" key="2">
    <source>
        <dbReference type="EMBL" id="KEQ54249.1"/>
    </source>
</evidence>
<accession>A0A081RGC6</accession>
<sequence>MIRKTIAQIALLALSALPGSGTAQDVDAVRPAETAQASAEWLSQPADGDKAPGVGGRINQRYHVGQANAVLASFDLVSRLSGSPAGIADVTADDALYGASSLTFTPSSTATTQVRPAAARAPVDVRGQIIRWWVKGGQDANARLGTFSIRLYSAGSPSSPGANYHVYAAGGDVKTAMGNGETRWMSFSASPAAFTAVGTGADLSAITFAVVDMAAASTTSQMILRFGNVEVVPNGIAKAKFIVAFDDMYPQTVQYASRVMARYGFRAMLYPSSLITLGQGGKLTVPMVKNLHDNLGWQIASQAWSTENNVGAGGIDLMTNDQRTAEMAKLRNMQNALGLTGGAHGSYFSNVGVADMIAYPMFRQHFRSMRAYYFGPVPPETFPWGDPMRIKAQGAGEFQYNSDADLFTNRWKPYIDSAIAQKGVAFLVFHGGLNSAGVSWQSSFDAMMAYLDAQRANIDVVTVDDLEMP</sequence>
<protein>
    <recommendedName>
        <fullName evidence="4">Polysaccharide deacetylase</fullName>
    </recommendedName>
</protein>
<name>A0A081RGC6_SPHCR</name>
<dbReference type="AlphaFoldDB" id="A0A081RGC6"/>
<dbReference type="Proteomes" id="UP000028411">
    <property type="component" value="Unassembled WGS sequence"/>
</dbReference>
<evidence type="ECO:0000313" key="3">
    <source>
        <dbReference type="Proteomes" id="UP000028411"/>
    </source>
</evidence>
<gene>
    <name evidence="2" type="ORF">BV95_01539</name>
</gene>